<dbReference type="InterPro" id="IPR013852">
    <property type="entry name" value="Transl_elong_P/YeiP_CS"/>
</dbReference>
<dbReference type="Pfam" id="PF08207">
    <property type="entry name" value="EFP_N"/>
    <property type="match status" value="1"/>
</dbReference>
<evidence type="ECO:0000256" key="2">
    <source>
        <dbReference type="ARBA" id="ARBA00004815"/>
    </source>
</evidence>
<dbReference type="InterPro" id="IPR015365">
    <property type="entry name" value="Elong-fact-P_C"/>
</dbReference>
<keyword evidence="5 7" id="KW-0251">Elongation factor</keyword>
<dbReference type="InterPro" id="IPR001059">
    <property type="entry name" value="Transl_elong_P/YeiP_cen"/>
</dbReference>
<dbReference type="GO" id="GO:0003746">
    <property type="term" value="F:translation elongation factor activity"/>
    <property type="evidence" value="ECO:0007669"/>
    <property type="project" value="UniProtKB-UniRule"/>
</dbReference>
<evidence type="ECO:0000256" key="7">
    <source>
        <dbReference type="HAMAP-Rule" id="MF_00141"/>
    </source>
</evidence>
<dbReference type="SMART" id="SM01185">
    <property type="entry name" value="EFP"/>
    <property type="match status" value="1"/>
</dbReference>
<gene>
    <name evidence="7" type="primary">efp</name>
    <name evidence="12" type="ORF">SAMN02745216_00871</name>
</gene>
<dbReference type="AlphaFoldDB" id="A0A1M6FNI7"/>
<dbReference type="HAMAP" id="MF_00141">
    <property type="entry name" value="EF_P"/>
    <property type="match status" value="1"/>
</dbReference>
<dbReference type="FunFam" id="2.30.30.30:FF:000003">
    <property type="entry name" value="Elongation factor P"/>
    <property type="match status" value="1"/>
</dbReference>
<dbReference type="InterPro" id="IPR013185">
    <property type="entry name" value="Transl_elong_KOW-like"/>
</dbReference>
<dbReference type="CDD" id="cd05794">
    <property type="entry name" value="S1_EF-P_repeat_2"/>
    <property type="match status" value="1"/>
</dbReference>
<name>A0A1M6FNI7_9BACT</name>
<dbReference type="STRING" id="1121393.SAMN02745216_00871"/>
<dbReference type="CDD" id="cd04470">
    <property type="entry name" value="S1_EF-P_repeat_1"/>
    <property type="match status" value="1"/>
</dbReference>
<evidence type="ECO:0000313" key="13">
    <source>
        <dbReference type="Proteomes" id="UP000183994"/>
    </source>
</evidence>
<comment type="subcellular location">
    <subcellularLocation>
        <location evidence="1 7">Cytoplasm</location>
    </subcellularLocation>
</comment>
<organism evidence="12 13">
    <name type="scientific">Desulfatibacillum alkenivorans DSM 16219</name>
    <dbReference type="NCBI Taxonomy" id="1121393"/>
    <lineage>
        <taxon>Bacteria</taxon>
        <taxon>Pseudomonadati</taxon>
        <taxon>Thermodesulfobacteriota</taxon>
        <taxon>Desulfobacteria</taxon>
        <taxon>Desulfobacterales</taxon>
        <taxon>Desulfatibacillaceae</taxon>
        <taxon>Desulfatibacillum</taxon>
    </lineage>
</organism>
<comment type="function">
    <text evidence="7">Involved in peptide bond synthesis. Stimulates efficient translation and peptide-bond synthesis on native or reconstituted 70S ribosomes in vitro. Probably functions indirectly by altering the affinity of the ribosome for aminoacyl-tRNA, thus increasing their reactivity as acceptors for peptidyl transferase.</text>
</comment>
<keyword evidence="4 7" id="KW-0963">Cytoplasm</keyword>
<dbReference type="Proteomes" id="UP000183994">
    <property type="component" value="Unassembled WGS sequence"/>
</dbReference>
<dbReference type="PIRSF" id="PIRSF005901">
    <property type="entry name" value="EF-P"/>
    <property type="match status" value="1"/>
</dbReference>
<dbReference type="NCBIfam" id="NF001810">
    <property type="entry name" value="PRK00529.1"/>
    <property type="match status" value="1"/>
</dbReference>
<sequence length="187" mass="21223">MINAGELRKNTKLMIEGEPYVMLEVQFVKPGKGVAFYKCKMRNLMTGSLLERTYRSGDTFEPATLEEKKMQYLYAQGDEYYFMDVKTYDQVMLTAEAVGDATEYLIDNLEMDILFFENKAIGITLPNFVELEVTQADPWVKGDSVAGDSKPVTLQTGMVIQVPPFVEEGAIIQVDTRTRAYVTRVKK</sequence>
<evidence type="ECO:0000256" key="4">
    <source>
        <dbReference type="ARBA" id="ARBA00022490"/>
    </source>
</evidence>
<evidence type="ECO:0000256" key="6">
    <source>
        <dbReference type="ARBA" id="ARBA00022917"/>
    </source>
</evidence>
<dbReference type="InterPro" id="IPR014722">
    <property type="entry name" value="Rib_uL2_dom2"/>
</dbReference>
<dbReference type="EMBL" id="FQZU01000003">
    <property type="protein sequence ID" value="SHI99318.1"/>
    <property type="molecule type" value="Genomic_DNA"/>
</dbReference>
<dbReference type="FunFam" id="2.40.50.140:FF:000004">
    <property type="entry name" value="Elongation factor P"/>
    <property type="match status" value="1"/>
</dbReference>
<dbReference type="Gene3D" id="2.30.30.30">
    <property type="match status" value="1"/>
</dbReference>
<dbReference type="SUPFAM" id="SSF50104">
    <property type="entry name" value="Translation proteins SH3-like domain"/>
    <property type="match status" value="1"/>
</dbReference>
<dbReference type="InterPro" id="IPR020599">
    <property type="entry name" value="Transl_elong_fac_P/YeiP"/>
</dbReference>
<dbReference type="FunFam" id="2.40.50.140:FF:000009">
    <property type="entry name" value="Elongation factor P"/>
    <property type="match status" value="1"/>
</dbReference>
<feature type="domain" description="Elongation factor P C-terminal" evidence="10">
    <location>
        <begin position="129"/>
        <end position="184"/>
    </location>
</feature>
<reference evidence="13" key="1">
    <citation type="submission" date="2016-11" db="EMBL/GenBank/DDBJ databases">
        <authorList>
            <person name="Varghese N."/>
            <person name="Submissions S."/>
        </authorList>
    </citation>
    <scope>NUCLEOTIDE SEQUENCE [LARGE SCALE GENOMIC DNA]</scope>
    <source>
        <strain evidence="13">DSM 16219</strain>
    </source>
</reference>
<evidence type="ECO:0000259" key="11">
    <source>
        <dbReference type="SMART" id="SM01185"/>
    </source>
</evidence>
<dbReference type="InterPro" id="IPR011768">
    <property type="entry name" value="Transl_elongation_fac_P"/>
</dbReference>
<dbReference type="PANTHER" id="PTHR30053:SF12">
    <property type="entry name" value="ELONGATION FACTOR P (EF-P) FAMILY PROTEIN"/>
    <property type="match status" value="1"/>
</dbReference>
<dbReference type="SUPFAM" id="SSF50249">
    <property type="entry name" value="Nucleic acid-binding proteins"/>
    <property type="match status" value="2"/>
</dbReference>
<dbReference type="GO" id="GO:0005829">
    <property type="term" value="C:cytosol"/>
    <property type="evidence" value="ECO:0007669"/>
    <property type="project" value="UniProtKB-ARBA"/>
</dbReference>
<dbReference type="Pfam" id="PF01132">
    <property type="entry name" value="EFP"/>
    <property type="match status" value="1"/>
</dbReference>
<dbReference type="Gene3D" id="2.40.50.140">
    <property type="entry name" value="Nucleic acid-binding proteins"/>
    <property type="match status" value="2"/>
</dbReference>
<proteinExistence type="inferred from homology"/>
<evidence type="ECO:0000256" key="3">
    <source>
        <dbReference type="ARBA" id="ARBA00009479"/>
    </source>
</evidence>
<dbReference type="Pfam" id="PF09285">
    <property type="entry name" value="Elong-fact-P_C"/>
    <property type="match status" value="1"/>
</dbReference>
<comment type="similarity">
    <text evidence="3 7 9">Belongs to the elongation factor P family.</text>
</comment>
<dbReference type="PROSITE" id="PS01275">
    <property type="entry name" value="EFP"/>
    <property type="match status" value="1"/>
</dbReference>
<dbReference type="GO" id="GO:0043043">
    <property type="term" value="P:peptide biosynthetic process"/>
    <property type="evidence" value="ECO:0007669"/>
    <property type="project" value="InterPro"/>
</dbReference>
<dbReference type="SMART" id="SM00841">
    <property type="entry name" value="Elong-fact-P_C"/>
    <property type="match status" value="1"/>
</dbReference>
<dbReference type="RefSeq" id="WP_073473289.1">
    <property type="nucleotide sequence ID" value="NZ_FQZU01000003.1"/>
</dbReference>
<dbReference type="PANTHER" id="PTHR30053">
    <property type="entry name" value="ELONGATION FACTOR P"/>
    <property type="match status" value="1"/>
</dbReference>
<keyword evidence="13" id="KW-1185">Reference proteome</keyword>
<dbReference type="NCBIfam" id="TIGR00038">
    <property type="entry name" value="efp"/>
    <property type="match status" value="1"/>
</dbReference>
<dbReference type="OrthoDB" id="9801844at2"/>
<dbReference type="InterPro" id="IPR012340">
    <property type="entry name" value="NA-bd_OB-fold"/>
</dbReference>
<protein>
    <recommendedName>
        <fullName evidence="7 8">Elongation factor P</fullName>
        <shortName evidence="7">EF-P</shortName>
    </recommendedName>
</protein>
<keyword evidence="6 7" id="KW-0648">Protein biosynthesis</keyword>
<evidence type="ECO:0000256" key="8">
    <source>
        <dbReference type="NCBIfam" id="TIGR00038"/>
    </source>
</evidence>
<evidence type="ECO:0000259" key="10">
    <source>
        <dbReference type="SMART" id="SM00841"/>
    </source>
</evidence>
<evidence type="ECO:0000256" key="1">
    <source>
        <dbReference type="ARBA" id="ARBA00004496"/>
    </source>
</evidence>
<dbReference type="InterPro" id="IPR008991">
    <property type="entry name" value="Translation_prot_SH3-like_sf"/>
</dbReference>
<evidence type="ECO:0000313" key="12">
    <source>
        <dbReference type="EMBL" id="SHI99318.1"/>
    </source>
</evidence>
<dbReference type="UniPathway" id="UPA00345"/>
<feature type="domain" description="Translation elongation factor P/YeiP central" evidence="11">
    <location>
        <begin position="67"/>
        <end position="121"/>
    </location>
</feature>
<evidence type="ECO:0000256" key="5">
    <source>
        <dbReference type="ARBA" id="ARBA00022768"/>
    </source>
</evidence>
<evidence type="ECO:0000256" key="9">
    <source>
        <dbReference type="RuleBase" id="RU004389"/>
    </source>
</evidence>
<accession>A0A1M6FNI7</accession>
<comment type="pathway">
    <text evidence="2 7">Protein biosynthesis; polypeptide chain elongation.</text>
</comment>